<evidence type="ECO:0000256" key="2">
    <source>
        <dbReference type="SAM" id="SignalP"/>
    </source>
</evidence>
<feature type="compositionally biased region" description="Polar residues" evidence="1">
    <location>
        <begin position="19"/>
        <end position="38"/>
    </location>
</feature>
<accession>A0A0J7B2W5</accession>
<evidence type="ECO:0000313" key="3">
    <source>
        <dbReference type="EMBL" id="KMP04132.1"/>
    </source>
</evidence>
<name>A0A0J7B2W5_COCIT</name>
<sequence>MRFSLVSVLALAAVGLAQDQTAAPTGTSVSQPADTGSMTFLPIPPTGTAPGGTGTHIPGNSTMTSRQTDTESRTVSGPTGTGTGAPGTSSSEAMAPTSGPQAVGFGLGLGALVAALL</sequence>
<gene>
    <name evidence="3" type="ORF">CIRG_03823</name>
</gene>
<protein>
    <submittedName>
        <fullName evidence="3">Uncharacterized protein</fullName>
    </submittedName>
</protein>
<organism evidence="3 4">
    <name type="scientific">Coccidioides immitis RMSCC 2394</name>
    <dbReference type="NCBI Taxonomy" id="404692"/>
    <lineage>
        <taxon>Eukaryota</taxon>
        <taxon>Fungi</taxon>
        <taxon>Dikarya</taxon>
        <taxon>Ascomycota</taxon>
        <taxon>Pezizomycotina</taxon>
        <taxon>Eurotiomycetes</taxon>
        <taxon>Eurotiomycetidae</taxon>
        <taxon>Onygenales</taxon>
        <taxon>Onygenaceae</taxon>
        <taxon>Coccidioides</taxon>
    </lineage>
</organism>
<keyword evidence="2" id="KW-0732">Signal</keyword>
<feature type="signal peptide" evidence="2">
    <location>
        <begin position="1"/>
        <end position="17"/>
    </location>
</feature>
<dbReference type="AlphaFoldDB" id="A0A0J7B2W5"/>
<dbReference type="EMBL" id="DS028094">
    <property type="protein sequence ID" value="KMP04132.1"/>
    <property type="molecule type" value="Genomic_DNA"/>
</dbReference>
<proteinExistence type="predicted"/>
<evidence type="ECO:0000313" key="4">
    <source>
        <dbReference type="Proteomes" id="UP000054565"/>
    </source>
</evidence>
<feature type="chain" id="PRO_5005286237" evidence="2">
    <location>
        <begin position="18"/>
        <end position="117"/>
    </location>
</feature>
<dbReference type="Proteomes" id="UP000054565">
    <property type="component" value="Unassembled WGS sequence"/>
</dbReference>
<evidence type="ECO:0000256" key="1">
    <source>
        <dbReference type="SAM" id="MobiDB-lite"/>
    </source>
</evidence>
<reference evidence="4" key="1">
    <citation type="journal article" date="2010" name="Genome Res.">
        <title>Population genomic sequencing of Coccidioides fungi reveals recent hybridization and transposon control.</title>
        <authorList>
            <person name="Neafsey D.E."/>
            <person name="Barker B.M."/>
            <person name="Sharpton T.J."/>
            <person name="Stajich J.E."/>
            <person name="Park D.J."/>
            <person name="Whiston E."/>
            <person name="Hung C.-Y."/>
            <person name="McMahan C."/>
            <person name="White J."/>
            <person name="Sykes S."/>
            <person name="Heiman D."/>
            <person name="Young S."/>
            <person name="Zeng Q."/>
            <person name="Abouelleil A."/>
            <person name="Aftuck L."/>
            <person name="Bessette D."/>
            <person name="Brown A."/>
            <person name="FitzGerald M."/>
            <person name="Lui A."/>
            <person name="Macdonald J.P."/>
            <person name="Priest M."/>
            <person name="Orbach M.J."/>
            <person name="Galgiani J.N."/>
            <person name="Kirkland T.N."/>
            <person name="Cole G.T."/>
            <person name="Birren B.W."/>
            <person name="Henn M.R."/>
            <person name="Taylor J.W."/>
            <person name="Rounsley S.D."/>
        </authorList>
    </citation>
    <scope>NUCLEOTIDE SEQUENCE [LARGE SCALE GENOMIC DNA]</scope>
    <source>
        <strain evidence="4">RMSCC 2394</strain>
    </source>
</reference>
<feature type="region of interest" description="Disordered" evidence="1">
    <location>
        <begin position="19"/>
        <end position="102"/>
    </location>
</feature>